<dbReference type="InterPro" id="IPR000182">
    <property type="entry name" value="GNAT_dom"/>
</dbReference>
<dbReference type="Pfam" id="PF00583">
    <property type="entry name" value="Acetyltransf_1"/>
    <property type="match status" value="1"/>
</dbReference>
<evidence type="ECO:0000313" key="2">
    <source>
        <dbReference type="EMBL" id="KAG5636417.1"/>
    </source>
</evidence>
<organism evidence="2 3">
    <name type="scientific">Sphagnurus paluster</name>
    <dbReference type="NCBI Taxonomy" id="117069"/>
    <lineage>
        <taxon>Eukaryota</taxon>
        <taxon>Fungi</taxon>
        <taxon>Dikarya</taxon>
        <taxon>Basidiomycota</taxon>
        <taxon>Agaricomycotina</taxon>
        <taxon>Agaricomycetes</taxon>
        <taxon>Agaricomycetidae</taxon>
        <taxon>Agaricales</taxon>
        <taxon>Tricholomatineae</taxon>
        <taxon>Lyophyllaceae</taxon>
        <taxon>Sphagnurus</taxon>
    </lineage>
</organism>
<protein>
    <recommendedName>
        <fullName evidence="1">N-acetyltransferase domain-containing protein</fullName>
    </recommendedName>
</protein>
<dbReference type="OrthoDB" id="5372118at2759"/>
<reference evidence="2" key="1">
    <citation type="submission" date="2021-02" db="EMBL/GenBank/DDBJ databases">
        <authorList>
            <person name="Nieuwenhuis M."/>
            <person name="Van De Peppel L.J.J."/>
        </authorList>
    </citation>
    <scope>NUCLEOTIDE SEQUENCE</scope>
    <source>
        <strain evidence="2">D49</strain>
    </source>
</reference>
<sequence>MPSLPSNISTTTHRSAVDLPADALDAMRSHPRNANIVLPQVEKALAEPSGSPVWIVCKADDKVEFVLAVTDGFMGAYPIFIFTTLPFEKLTDEYIRPSLENLAVALAASAVPAPVRRVYSVFAPEPVALVFAEEWTRLSDISHDAKNPYYAAKISYCTADTLAERQDIPANYNLRAAVSEDVPAIAELCYLFAKDSAPFVLNRERALEEATKLIENSQVWVHEAQKLGEAKEIASIVAFTRNSKKVAAITKVVTNPQWGGRGCAKRLVREVCDHLINGPQKKESVVLYVAHENTVAIKVYDRVGFVGLSEGGPKVEGVDRWLEVGFDSAQVELGHW</sequence>
<dbReference type="GO" id="GO:0016747">
    <property type="term" value="F:acyltransferase activity, transferring groups other than amino-acyl groups"/>
    <property type="evidence" value="ECO:0007669"/>
    <property type="project" value="InterPro"/>
</dbReference>
<evidence type="ECO:0000259" key="1">
    <source>
        <dbReference type="PROSITE" id="PS51186"/>
    </source>
</evidence>
<reference evidence="2" key="2">
    <citation type="submission" date="2021-10" db="EMBL/GenBank/DDBJ databases">
        <title>Phylogenomics reveals ancestral predisposition of the termite-cultivated fungus Termitomyces towards a domesticated lifestyle.</title>
        <authorList>
            <person name="Auxier B."/>
            <person name="Grum-Grzhimaylo A."/>
            <person name="Cardenas M.E."/>
            <person name="Lodge J.D."/>
            <person name="Laessoe T."/>
            <person name="Pedersen O."/>
            <person name="Smith M.E."/>
            <person name="Kuyper T.W."/>
            <person name="Franco-Molano E.A."/>
            <person name="Baroni T.J."/>
            <person name="Aanen D.K."/>
        </authorList>
    </citation>
    <scope>NUCLEOTIDE SEQUENCE</scope>
    <source>
        <strain evidence="2">D49</strain>
    </source>
</reference>
<dbReference type="AlphaFoldDB" id="A0A9P7FX33"/>
<dbReference type="Proteomes" id="UP000717328">
    <property type="component" value="Unassembled WGS sequence"/>
</dbReference>
<evidence type="ECO:0000313" key="3">
    <source>
        <dbReference type="Proteomes" id="UP000717328"/>
    </source>
</evidence>
<feature type="domain" description="N-acetyltransferase" evidence="1">
    <location>
        <begin position="172"/>
        <end position="327"/>
    </location>
</feature>
<proteinExistence type="predicted"/>
<dbReference type="EMBL" id="JABCKI010005936">
    <property type="protein sequence ID" value="KAG5636417.1"/>
    <property type="molecule type" value="Genomic_DNA"/>
</dbReference>
<gene>
    <name evidence="2" type="ORF">H0H81_008127</name>
</gene>
<accession>A0A9P7FX33</accession>
<dbReference type="PROSITE" id="PS51186">
    <property type="entry name" value="GNAT"/>
    <property type="match status" value="1"/>
</dbReference>
<comment type="caution">
    <text evidence="2">The sequence shown here is derived from an EMBL/GenBank/DDBJ whole genome shotgun (WGS) entry which is preliminary data.</text>
</comment>
<dbReference type="Gene3D" id="3.40.630.30">
    <property type="match status" value="1"/>
</dbReference>
<keyword evidence="3" id="KW-1185">Reference proteome</keyword>
<name>A0A9P7FX33_9AGAR</name>
<dbReference type="SUPFAM" id="SSF55729">
    <property type="entry name" value="Acyl-CoA N-acyltransferases (Nat)"/>
    <property type="match status" value="1"/>
</dbReference>
<dbReference type="InterPro" id="IPR016181">
    <property type="entry name" value="Acyl_CoA_acyltransferase"/>
</dbReference>